<accession>W6M9B7</accession>
<dbReference type="Pfam" id="PF04930">
    <property type="entry name" value="FUN14"/>
    <property type="match status" value="1"/>
</dbReference>
<dbReference type="OrthoDB" id="5570223at2"/>
<evidence type="ECO:0000313" key="8">
    <source>
        <dbReference type="Proteomes" id="UP000035760"/>
    </source>
</evidence>
<protein>
    <submittedName>
        <fullName evidence="7">FUN14 family protein</fullName>
    </submittedName>
</protein>
<keyword evidence="4 6" id="KW-1133">Transmembrane helix</keyword>
<keyword evidence="5 6" id="KW-0472">Membrane</keyword>
<dbReference type="RefSeq" id="WP_048672481.1">
    <property type="nucleotide sequence ID" value="NZ_CBTJ020000036.1"/>
</dbReference>
<dbReference type="STRING" id="1400863.BN873_30029"/>
<evidence type="ECO:0000256" key="6">
    <source>
        <dbReference type="SAM" id="Phobius"/>
    </source>
</evidence>
<feature type="transmembrane region" description="Helical" evidence="6">
    <location>
        <begin position="6"/>
        <end position="25"/>
    </location>
</feature>
<comment type="caution">
    <text evidence="7">The sequence shown here is derived from an EMBL/GenBank/DDBJ whole genome shotgun (WGS) entry which is preliminary data.</text>
</comment>
<dbReference type="GO" id="GO:0016020">
    <property type="term" value="C:membrane"/>
    <property type="evidence" value="ECO:0007669"/>
    <property type="project" value="UniProtKB-SubCell"/>
</dbReference>
<dbReference type="Proteomes" id="UP000035760">
    <property type="component" value="Unassembled WGS sequence"/>
</dbReference>
<sequence length="103" mass="10458">MNDTGSFLLVSVGAPFLMGMAVGYFMKKTLKIGLFLLGLSIVLLLVAGYYGVIHISGAELTHAVEQGTGAVNRFGSFLVNSLSGLGGVGVGGAAGFFVGLKMG</sequence>
<comment type="subcellular location">
    <subcellularLocation>
        <location evidence="1">Membrane</location>
    </subcellularLocation>
</comment>
<feature type="transmembrane region" description="Helical" evidence="6">
    <location>
        <begin position="32"/>
        <end position="57"/>
    </location>
</feature>
<gene>
    <name evidence="7" type="ORF">BN873_30029</name>
</gene>
<name>W6M9B7_9GAMM</name>
<evidence type="ECO:0000256" key="2">
    <source>
        <dbReference type="ARBA" id="ARBA00009160"/>
    </source>
</evidence>
<organism evidence="7 8">
    <name type="scientific">Candidatus Competibacter denitrificans Run_A_D11</name>
    <dbReference type="NCBI Taxonomy" id="1400863"/>
    <lineage>
        <taxon>Bacteria</taxon>
        <taxon>Pseudomonadati</taxon>
        <taxon>Pseudomonadota</taxon>
        <taxon>Gammaproteobacteria</taxon>
        <taxon>Candidatus Competibacteraceae</taxon>
        <taxon>Candidatus Competibacter</taxon>
    </lineage>
</organism>
<feature type="transmembrane region" description="Helical" evidence="6">
    <location>
        <begin position="77"/>
        <end position="100"/>
    </location>
</feature>
<reference evidence="7" key="2">
    <citation type="submission" date="2014-03" db="EMBL/GenBank/DDBJ databases">
        <title>Candidatus Competibacter-lineage genomes retrieved from metagenomes reveal functional metabolic diversity.</title>
        <authorList>
            <person name="McIlroy S.J."/>
            <person name="Albertsen M."/>
            <person name="Andresen E.K."/>
            <person name="Saunders A.M."/>
            <person name="Kristiansen R."/>
            <person name="Stokholm-Bjerregaard M."/>
            <person name="Nielsen K.L."/>
            <person name="Nielsen P.H."/>
        </authorList>
    </citation>
    <scope>NUCLEOTIDE SEQUENCE</scope>
    <source>
        <strain evidence="7">Run_A_D11</strain>
    </source>
</reference>
<dbReference type="InterPro" id="IPR007014">
    <property type="entry name" value="FUN14"/>
</dbReference>
<comment type="similarity">
    <text evidence="2">Belongs to the FUN14 family.</text>
</comment>
<keyword evidence="3 6" id="KW-0812">Transmembrane</keyword>
<proteinExistence type="inferred from homology"/>
<reference evidence="7" key="1">
    <citation type="submission" date="2013-07" db="EMBL/GenBank/DDBJ databases">
        <authorList>
            <person name="McIlroy S."/>
        </authorList>
    </citation>
    <scope>NUCLEOTIDE SEQUENCE [LARGE SCALE GENOMIC DNA]</scope>
    <source>
        <strain evidence="7">Run_A_D11</strain>
    </source>
</reference>
<keyword evidence="8" id="KW-1185">Reference proteome</keyword>
<evidence type="ECO:0000256" key="1">
    <source>
        <dbReference type="ARBA" id="ARBA00004370"/>
    </source>
</evidence>
<evidence type="ECO:0000313" key="7">
    <source>
        <dbReference type="EMBL" id="CDI02365.1"/>
    </source>
</evidence>
<dbReference type="AlphaFoldDB" id="W6M9B7"/>
<dbReference type="EMBL" id="CBTJ020000036">
    <property type="protein sequence ID" value="CDI02365.1"/>
    <property type="molecule type" value="Genomic_DNA"/>
</dbReference>
<evidence type="ECO:0000256" key="5">
    <source>
        <dbReference type="ARBA" id="ARBA00023136"/>
    </source>
</evidence>
<evidence type="ECO:0000256" key="4">
    <source>
        <dbReference type="ARBA" id="ARBA00022989"/>
    </source>
</evidence>
<evidence type="ECO:0000256" key="3">
    <source>
        <dbReference type="ARBA" id="ARBA00022692"/>
    </source>
</evidence>